<dbReference type="GO" id="GO:0005737">
    <property type="term" value="C:cytoplasm"/>
    <property type="evidence" value="ECO:0007669"/>
    <property type="project" value="TreeGrafter"/>
</dbReference>
<dbReference type="InterPro" id="IPR050357">
    <property type="entry name" value="Arrestin_domain-protein"/>
</dbReference>
<evidence type="ECO:0000259" key="1">
    <source>
        <dbReference type="SMART" id="SM01017"/>
    </source>
</evidence>
<name>A0A8J2KB00_9HEXA</name>
<feature type="non-terminal residue" evidence="2">
    <location>
        <position position="1"/>
    </location>
</feature>
<dbReference type="AlphaFoldDB" id="A0A8J2KB00"/>
<reference evidence="2" key="1">
    <citation type="submission" date="2021-06" db="EMBL/GenBank/DDBJ databases">
        <authorList>
            <person name="Hodson N. C."/>
            <person name="Mongue J. A."/>
            <person name="Jaron S. K."/>
        </authorList>
    </citation>
    <scope>NUCLEOTIDE SEQUENCE</scope>
</reference>
<sequence length="351" mass="38419">RKQGGKSSRKTLKTVVSSAEEKYFDVALDVVGTGNAKAILLPGHHQLPFSFKLPQGLPSSFVGKYGVVHYEIRAEIKRPGKKSVNAKTMFTVNGLVDLNTAPGVSQPMEVRKYKKLCCLFCKSGPIGFVLKLPRRGFVPGEYLHFVAELNNHSTRNVNSVKISLLQKITFKANEKSKFVTKTVCEAKGPAVGRGDSESWSGDILKIPPIPPSKLATCRIIDVEYTLHFEMDLAGPAINLRQDIPITIGSVPLQTSYNDIRTMQNTAPALSPSAPSQDLVDGPTMFLQDIYPDLPPPSYADAVFQDRFGAQGGDENKAFDGSSEVNITQVEPVTRPGSDTPRYMPKYVTYGK</sequence>
<accession>A0A8J2KB00</accession>
<keyword evidence="3" id="KW-1185">Reference proteome</keyword>
<dbReference type="Pfam" id="PF02752">
    <property type="entry name" value="Arrestin_C"/>
    <property type="match status" value="1"/>
</dbReference>
<proteinExistence type="predicted"/>
<dbReference type="GO" id="GO:0015031">
    <property type="term" value="P:protein transport"/>
    <property type="evidence" value="ECO:0007669"/>
    <property type="project" value="TreeGrafter"/>
</dbReference>
<dbReference type="InterPro" id="IPR011021">
    <property type="entry name" value="Arrestin-like_N"/>
</dbReference>
<organism evidence="2 3">
    <name type="scientific">Allacma fusca</name>
    <dbReference type="NCBI Taxonomy" id="39272"/>
    <lineage>
        <taxon>Eukaryota</taxon>
        <taxon>Metazoa</taxon>
        <taxon>Ecdysozoa</taxon>
        <taxon>Arthropoda</taxon>
        <taxon>Hexapoda</taxon>
        <taxon>Collembola</taxon>
        <taxon>Symphypleona</taxon>
        <taxon>Sminthuridae</taxon>
        <taxon>Allacma</taxon>
    </lineage>
</organism>
<dbReference type="Pfam" id="PF00339">
    <property type="entry name" value="Arrestin_N"/>
    <property type="match status" value="1"/>
</dbReference>
<dbReference type="OrthoDB" id="2333384at2759"/>
<feature type="domain" description="Arrestin C-terminal-like" evidence="1">
    <location>
        <begin position="122"/>
        <end position="252"/>
    </location>
</feature>
<dbReference type="PANTHER" id="PTHR11188:SF17">
    <property type="entry name" value="FI21816P1"/>
    <property type="match status" value="1"/>
</dbReference>
<gene>
    <name evidence="2" type="ORF">AFUS01_LOCUS21317</name>
</gene>
<dbReference type="PANTHER" id="PTHR11188">
    <property type="entry name" value="ARRESTIN DOMAIN CONTAINING PROTEIN"/>
    <property type="match status" value="1"/>
</dbReference>
<dbReference type="EMBL" id="CAJVCH010238340">
    <property type="protein sequence ID" value="CAG7732832.1"/>
    <property type="molecule type" value="Genomic_DNA"/>
</dbReference>
<protein>
    <recommendedName>
        <fullName evidence="1">Arrestin C-terminal-like domain-containing protein</fullName>
    </recommendedName>
</protein>
<dbReference type="Proteomes" id="UP000708208">
    <property type="component" value="Unassembled WGS sequence"/>
</dbReference>
<evidence type="ECO:0000313" key="2">
    <source>
        <dbReference type="EMBL" id="CAG7732832.1"/>
    </source>
</evidence>
<dbReference type="SMART" id="SM01017">
    <property type="entry name" value="Arrestin_C"/>
    <property type="match status" value="1"/>
</dbReference>
<comment type="caution">
    <text evidence="2">The sequence shown here is derived from an EMBL/GenBank/DDBJ whole genome shotgun (WGS) entry which is preliminary data.</text>
</comment>
<evidence type="ECO:0000313" key="3">
    <source>
        <dbReference type="Proteomes" id="UP000708208"/>
    </source>
</evidence>
<dbReference type="InterPro" id="IPR011022">
    <property type="entry name" value="Arrestin_C-like"/>
</dbReference>